<accession>A0A5N3X8P2</accession>
<name>A0A5N3X8P2_MUNRE</name>
<evidence type="ECO:0000313" key="3">
    <source>
        <dbReference type="Proteomes" id="UP000326062"/>
    </source>
</evidence>
<comment type="caution">
    <text evidence="2">The sequence shown here is derived from an EMBL/GenBank/DDBJ whole genome shotgun (WGS) entry which is preliminary data.</text>
</comment>
<evidence type="ECO:0000256" key="1">
    <source>
        <dbReference type="SAM" id="Phobius"/>
    </source>
</evidence>
<dbReference type="GO" id="GO:0061630">
    <property type="term" value="F:ubiquitin protein ligase activity"/>
    <property type="evidence" value="ECO:0007669"/>
    <property type="project" value="InterPro"/>
</dbReference>
<dbReference type="AlphaFoldDB" id="A0A5N3X8P2"/>
<protein>
    <submittedName>
        <fullName evidence="2">Uncharacterized protein</fullName>
    </submittedName>
</protein>
<keyword evidence="1" id="KW-0472">Membrane</keyword>
<keyword evidence="1" id="KW-1133">Transmembrane helix</keyword>
<reference evidence="2 3" key="1">
    <citation type="submission" date="2019-06" db="EMBL/GenBank/DDBJ databases">
        <title>Discovery of a novel chromosome fission-fusion reversal in muntjac.</title>
        <authorList>
            <person name="Mudd A.B."/>
            <person name="Bredeson J.V."/>
            <person name="Baum R."/>
            <person name="Hockemeyer D."/>
            <person name="Rokhsar D.S."/>
        </authorList>
    </citation>
    <scope>NUCLEOTIDE SEQUENCE [LARGE SCALE GENOMIC DNA]</scope>
    <source>
        <strain evidence="2">UCam_UCB_Mr</strain>
        <tissue evidence="2">Fibroblast cell line</tissue>
    </source>
</reference>
<dbReference type="PANTHER" id="PTHR46717">
    <property type="entry name" value="E3 UBIQUITIN-PROTEIN LIGASE RNF180"/>
    <property type="match status" value="1"/>
</dbReference>
<evidence type="ECO:0000313" key="2">
    <source>
        <dbReference type="EMBL" id="KAB0369516.1"/>
    </source>
</evidence>
<dbReference type="GO" id="GO:0042415">
    <property type="term" value="P:norepinephrine metabolic process"/>
    <property type="evidence" value="ECO:0007669"/>
    <property type="project" value="TreeGrafter"/>
</dbReference>
<dbReference type="PANTHER" id="PTHR46717:SF1">
    <property type="entry name" value="E3 UBIQUITIN-PROTEIN LIGASE RNF180"/>
    <property type="match status" value="1"/>
</dbReference>
<dbReference type="GO" id="GO:0042428">
    <property type="term" value="P:serotonin metabolic process"/>
    <property type="evidence" value="ECO:0007669"/>
    <property type="project" value="TreeGrafter"/>
</dbReference>
<dbReference type="GO" id="GO:0005789">
    <property type="term" value="C:endoplasmic reticulum membrane"/>
    <property type="evidence" value="ECO:0007669"/>
    <property type="project" value="TreeGrafter"/>
</dbReference>
<dbReference type="InterPro" id="IPR033263">
    <property type="entry name" value="RNF180"/>
</dbReference>
<dbReference type="EMBL" id="VCEB01000015">
    <property type="protein sequence ID" value="KAB0369516.1"/>
    <property type="molecule type" value="Genomic_DNA"/>
</dbReference>
<dbReference type="Proteomes" id="UP000326062">
    <property type="component" value="Chromosome 13"/>
</dbReference>
<keyword evidence="1" id="KW-0812">Transmembrane</keyword>
<dbReference type="GO" id="GO:0032436">
    <property type="term" value="P:positive regulation of proteasomal ubiquitin-dependent protein catabolic process"/>
    <property type="evidence" value="ECO:0007669"/>
    <property type="project" value="TreeGrafter"/>
</dbReference>
<organism evidence="2 3">
    <name type="scientific">Muntiacus reevesi</name>
    <name type="common">Reeves' muntjac</name>
    <name type="synonym">Cervus reevesi</name>
    <dbReference type="NCBI Taxonomy" id="9886"/>
    <lineage>
        <taxon>Eukaryota</taxon>
        <taxon>Metazoa</taxon>
        <taxon>Chordata</taxon>
        <taxon>Craniata</taxon>
        <taxon>Vertebrata</taxon>
        <taxon>Euteleostomi</taxon>
        <taxon>Mammalia</taxon>
        <taxon>Eutheria</taxon>
        <taxon>Laurasiatheria</taxon>
        <taxon>Artiodactyla</taxon>
        <taxon>Ruminantia</taxon>
        <taxon>Pecora</taxon>
        <taxon>Cervidae</taxon>
        <taxon>Muntiacinae</taxon>
        <taxon>Muntiacus</taxon>
    </lineage>
</organism>
<keyword evidence="3" id="KW-1185">Reference proteome</keyword>
<proteinExistence type="predicted"/>
<dbReference type="GO" id="GO:0031624">
    <property type="term" value="F:ubiquitin conjugating enzyme binding"/>
    <property type="evidence" value="ECO:0007669"/>
    <property type="project" value="TreeGrafter"/>
</dbReference>
<gene>
    <name evidence="2" type="ORF">FD755_018509</name>
</gene>
<dbReference type="GO" id="GO:0000209">
    <property type="term" value="P:protein polyubiquitination"/>
    <property type="evidence" value="ECO:0007669"/>
    <property type="project" value="InterPro"/>
</dbReference>
<feature type="transmembrane region" description="Helical" evidence="1">
    <location>
        <begin position="403"/>
        <end position="429"/>
    </location>
</feature>
<sequence length="435" mass="49987">MKRSKELITKNHNQEDISILRCWKCRKCIASSGCFMEYLENQVTKAQWTVGKLNCPFCGARLGGFNFVSTPKCSCGQLAAVHLSKSRTDYQPTRSGRLMRPSLKYLSHPRVQSGGDKETLLTGGACRNRNHRFLNMGPNNSGPGRLTEALCLEVRSTYFKMKNEKLLFKASDPKYQLFVPQLVTTRCAPRAFHRKSHSLDLSISEKLTLLPTLYEIRSKTTMYPGLSETQPVDLPSLPLESNKNNSSFQISSSFDPNMLLQRYSVAPRETQTQRGGEFQRDLEASAVYSGHASPNSLTFLMDLPAAGRSTLEAADQDEHLSALNFLHSGSFSLGTINQRLSKREKSKLKNLRRKQRRHERWLQKQFKWVFSRSLVYLCAQMSQIWLTEHTFFTQFKIKQRPKLMVFFFFLMKFIHIVVYIYSLLFFLLISIPLCE</sequence>